<dbReference type="Proteomes" id="UP000013827">
    <property type="component" value="Unassembled WGS sequence"/>
</dbReference>
<dbReference type="Gene3D" id="3.30.300.30">
    <property type="match status" value="1"/>
</dbReference>
<evidence type="ECO:0000259" key="3">
    <source>
        <dbReference type="Pfam" id="PF00501"/>
    </source>
</evidence>
<dbReference type="InterPro" id="IPR020845">
    <property type="entry name" value="AMP-binding_CS"/>
</dbReference>
<evidence type="ECO:0000259" key="4">
    <source>
        <dbReference type="Pfam" id="PF13193"/>
    </source>
</evidence>
<dbReference type="KEGG" id="ehx:EMIHUDRAFT_61069"/>
<dbReference type="SUPFAM" id="SSF56801">
    <property type="entry name" value="Acetyl-CoA synthetase-like"/>
    <property type="match status" value="1"/>
</dbReference>
<dbReference type="InterPro" id="IPR000873">
    <property type="entry name" value="AMP-dep_synth/lig_dom"/>
</dbReference>
<dbReference type="PANTHER" id="PTHR43201">
    <property type="entry name" value="ACYL-COA SYNTHETASE"/>
    <property type="match status" value="1"/>
</dbReference>
<reference evidence="5" key="2">
    <citation type="submission" date="2024-10" db="UniProtKB">
        <authorList>
            <consortium name="EnsemblProtists"/>
        </authorList>
    </citation>
    <scope>IDENTIFICATION</scope>
</reference>
<dbReference type="GO" id="GO:0006631">
    <property type="term" value="P:fatty acid metabolic process"/>
    <property type="evidence" value="ECO:0007669"/>
    <property type="project" value="TreeGrafter"/>
</dbReference>
<keyword evidence="2" id="KW-0436">Ligase</keyword>
<dbReference type="GO" id="GO:0031956">
    <property type="term" value="F:medium-chain fatty acid-CoA ligase activity"/>
    <property type="evidence" value="ECO:0007669"/>
    <property type="project" value="TreeGrafter"/>
</dbReference>
<dbReference type="EnsemblProtists" id="EOD33736">
    <property type="protein sequence ID" value="EOD33736"/>
    <property type="gene ID" value="EMIHUDRAFT_71614"/>
</dbReference>
<dbReference type="InterPro" id="IPR042099">
    <property type="entry name" value="ANL_N_sf"/>
</dbReference>
<organism evidence="5 6">
    <name type="scientific">Emiliania huxleyi (strain CCMP1516)</name>
    <dbReference type="NCBI Taxonomy" id="280463"/>
    <lineage>
        <taxon>Eukaryota</taxon>
        <taxon>Haptista</taxon>
        <taxon>Haptophyta</taxon>
        <taxon>Prymnesiophyceae</taxon>
        <taxon>Isochrysidales</taxon>
        <taxon>Noelaerhabdaceae</taxon>
        <taxon>Emiliania</taxon>
    </lineage>
</organism>
<reference evidence="6" key="1">
    <citation type="journal article" date="2013" name="Nature">
        <title>Pan genome of the phytoplankton Emiliania underpins its global distribution.</title>
        <authorList>
            <person name="Read B.A."/>
            <person name="Kegel J."/>
            <person name="Klute M.J."/>
            <person name="Kuo A."/>
            <person name="Lefebvre S.C."/>
            <person name="Maumus F."/>
            <person name="Mayer C."/>
            <person name="Miller J."/>
            <person name="Monier A."/>
            <person name="Salamov A."/>
            <person name="Young J."/>
            <person name="Aguilar M."/>
            <person name="Claverie J.M."/>
            <person name="Frickenhaus S."/>
            <person name="Gonzalez K."/>
            <person name="Herman E.K."/>
            <person name="Lin Y.C."/>
            <person name="Napier J."/>
            <person name="Ogata H."/>
            <person name="Sarno A.F."/>
            <person name="Shmutz J."/>
            <person name="Schroeder D."/>
            <person name="de Vargas C."/>
            <person name="Verret F."/>
            <person name="von Dassow P."/>
            <person name="Valentin K."/>
            <person name="Van de Peer Y."/>
            <person name="Wheeler G."/>
            <person name="Dacks J.B."/>
            <person name="Delwiche C.F."/>
            <person name="Dyhrman S.T."/>
            <person name="Glockner G."/>
            <person name="John U."/>
            <person name="Richards T."/>
            <person name="Worden A.Z."/>
            <person name="Zhang X."/>
            <person name="Grigoriev I.V."/>
            <person name="Allen A.E."/>
            <person name="Bidle K."/>
            <person name="Borodovsky M."/>
            <person name="Bowler C."/>
            <person name="Brownlee C."/>
            <person name="Cock J.M."/>
            <person name="Elias M."/>
            <person name="Gladyshev V.N."/>
            <person name="Groth M."/>
            <person name="Guda C."/>
            <person name="Hadaegh A."/>
            <person name="Iglesias-Rodriguez M.D."/>
            <person name="Jenkins J."/>
            <person name="Jones B.M."/>
            <person name="Lawson T."/>
            <person name="Leese F."/>
            <person name="Lindquist E."/>
            <person name="Lobanov A."/>
            <person name="Lomsadze A."/>
            <person name="Malik S.B."/>
            <person name="Marsh M.E."/>
            <person name="Mackinder L."/>
            <person name="Mock T."/>
            <person name="Mueller-Roeber B."/>
            <person name="Pagarete A."/>
            <person name="Parker M."/>
            <person name="Probert I."/>
            <person name="Quesneville H."/>
            <person name="Raines C."/>
            <person name="Rensing S.A."/>
            <person name="Riano-Pachon D.M."/>
            <person name="Richier S."/>
            <person name="Rokitta S."/>
            <person name="Shiraiwa Y."/>
            <person name="Soanes D.M."/>
            <person name="van der Giezen M."/>
            <person name="Wahlund T.M."/>
            <person name="Williams B."/>
            <person name="Wilson W."/>
            <person name="Wolfe G."/>
            <person name="Wurch L.L."/>
        </authorList>
    </citation>
    <scope>NUCLEOTIDE SEQUENCE</scope>
</reference>
<dbReference type="eggNOG" id="KOG1176">
    <property type="taxonomic scope" value="Eukaryota"/>
</dbReference>
<dbReference type="RefSeq" id="XP_005786165.1">
    <property type="nucleotide sequence ID" value="XM_005786108.1"/>
</dbReference>
<name>A0A0D3L0C7_EMIH1</name>
<comment type="similarity">
    <text evidence="1">Belongs to the ATP-dependent AMP-binding enzyme family.</text>
</comment>
<feature type="domain" description="AMP-dependent synthetase/ligase" evidence="3">
    <location>
        <begin position="38"/>
        <end position="255"/>
    </location>
</feature>
<dbReference type="KEGG" id="ehx:EMIHUDRAFT_71614"/>
<dbReference type="Gene3D" id="3.40.50.12780">
    <property type="entry name" value="N-terminal domain of ligase-like"/>
    <property type="match status" value="1"/>
</dbReference>
<dbReference type="Pfam" id="PF13193">
    <property type="entry name" value="AMP-binding_C"/>
    <property type="match status" value="1"/>
</dbReference>
<dbReference type="InterPro" id="IPR025110">
    <property type="entry name" value="AMP-bd_C"/>
</dbReference>
<feature type="domain" description="AMP-binding enzyme C-terminal" evidence="4">
    <location>
        <begin position="310"/>
        <end position="386"/>
    </location>
</feature>
<proteinExistence type="inferred from homology"/>
<evidence type="ECO:0000256" key="1">
    <source>
        <dbReference type="ARBA" id="ARBA00006432"/>
    </source>
</evidence>
<accession>A0A0D3L0C7</accession>
<dbReference type="PaxDb" id="2903-EOD33736"/>
<dbReference type="GeneID" id="17286732"/>
<dbReference type="STRING" id="2903.R1FE08"/>
<dbReference type="PANTHER" id="PTHR43201:SF5">
    <property type="entry name" value="MEDIUM-CHAIN ACYL-COA LIGASE ACSF2, MITOCHONDRIAL"/>
    <property type="match status" value="1"/>
</dbReference>
<evidence type="ECO:0000313" key="5">
    <source>
        <dbReference type="EnsemblProtists" id="EOD41462"/>
    </source>
</evidence>
<dbReference type="PROSITE" id="PS00455">
    <property type="entry name" value="AMP_BINDING"/>
    <property type="match status" value="1"/>
</dbReference>
<evidence type="ECO:0000256" key="2">
    <source>
        <dbReference type="ARBA" id="ARBA00022598"/>
    </source>
</evidence>
<dbReference type="Pfam" id="PF00501">
    <property type="entry name" value="AMP-binding"/>
    <property type="match status" value="1"/>
</dbReference>
<protein>
    <submittedName>
        <fullName evidence="5">Uncharacterized protein</fullName>
    </submittedName>
</protein>
<evidence type="ECO:0000313" key="6">
    <source>
        <dbReference type="Proteomes" id="UP000013827"/>
    </source>
</evidence>
<dbReference type="EnsemblProtists" id="EOD41462">
    <property type="protein sequence ID" value="EOD41462"/>
    <property type="gene ID" value="EMIHUDRAFT_61069"/>
</dbReference>
<sequence>MRAVSSLFSRLEPWIGVATSASGTSVAARARCAVADGGVTIPEAQPEDTALFLHTSGTTGKPKGVRPSRTTRSRAANITATYDLTAADKCYLVMPLFHVHGLMSALFSTLYSGGEVILPANCAGFRVEIFWRDIAACGATWYTAVPTMQQLLLKGLDSYAAAGRPQVRFIRSCSASLPPSVLQSLEKEFGAPVLEAYAMTEAAHQISSNPLPSRGPHKAGSVGKGTNVEIAILPEEGEAALPNGEVGEVSVRGRNGYHNRPDANAESFTPSGFFRTGDLGYLDEEGYLFLTGRKKEQVNRGGEKIAPVAIDNVLLRCPGVSSLFAFGSPHEELGESVVAIAVLDPGAEVSLAQLNRFGLDTGELSMQWLPEAIVYADKVPKGPTGKVQRVKLAAMLGM</sequence>
<dbReference type="RefSeq" id="XP_005793891.1">
    <property type="nucleotide sequence ID" value="XM_005793834.1"/>
</dbReference>
<dbReference type="AlphaFoldDB" id="A0A0D3L0C7"/>
<dbReference type="HOGENOM" id="CLU_000022_59_0_1"/>
<dbReference type="InterPro" id="IPR045851">
    <property type="entry name" value="AMP-bd_C_sf"/>
</dbReference>
<keyword evidence="6" id="KW-1185">Reference proteome</keyword>
<dbReference type="GeneID" id="17279006"/>